<comment type="caution">
    <text evidence="1">The sequence shown here is derived from an EMBL/GenBank/DDBJ whole genome shotgun (WGS) entry which is preliminary data.</text>
</comment>
<protein>
    <recommendedName>
        <fullName evidence="3">STAS/SEC14 domain-containing protein</fullName>
    </recommendedName>
</protein>
<reference evidence="1 2" key="1">
    <citation type="submission" date="2024-09" db="EMBL/GenBank/DDBJ databases">
        <authorList>
            <person name="Sun Q."/>
            <person name="Mori K."/>
        </authorList>
    </citation>
    <scope>NUCLEOTIDE SEQUENCE [LARGE SCALE GENOMIC DNA]</scope>
    <source>
        <strain evidence="1 2">CECT 8622</strain>
    </source>
</reference>
<organism evidence="1 2">
    <name type="scientific">Mariniflexile ostreae</name>
    <dbReference type="NCBI Taxonomy" id="1520892"/>
    <lineage>
        <taxon>Bacteria</taxon>
        <taxon>Pseudomonadati</taxon>
        <taxon>Bacteroidota</taxon>
        <taxon>Flavobacteriia</taxon>
        <taxon>Flavobacteriales</taxon>
        <taxon>Flavobacteriaceae</taxon>
        <taxon>Mariniflexile</taxon>
    </lineage>
</organism>
<accession>A0ABV5FAW2</accession>
<name>A0ABV5FAW2_9FLAO</name>
<evidence type="ECO:0000313" key="1">
    <source>
        <dbReference type="EMBL" id="MFB9056572.1"/>
    </source>
</evidence>
<gene>
    <name evidence="1" type="ORF">ACFFU9_07410</name>
</gene>
<sequence>MAMKFENSKYSKILNYYKLEKPFGNFYLCDNFLISELHEGIHFDWEMIASSMDEVIEYYGKNKSIGYISNRVNSYSMNPHNWNKVYDIYNILHASAVVFYNDLMYMNATLEKQLSDKSIKRCKTLDEAIDWIMNLNEFK</sequence>
<dbReference type="RefSeq" id="WP_379860762.1">
    <property type="nucleotide sequence ID" value="NZ_JBHMFC010000022.1"/>
</dbReference>
<dbReference type="EMBL" id="JBHMFC010000022">
    <property type="protein sequence ID" value="MFB9056572.1"/>
    <property type="molecule type" value="Genomic_DNA"/>
</dbReference>
<evidence type="ECO:0000313" key="2">
    <source>
        <dbReference type="Proteomes" id="UP001589585"/>
    </source>
</evidence>
<proteinExistence type="predicted"/>
<keyword evidence="2" id="KW-1185">Reference proteome</keyword>
<dbReference type="Proteomes" id="UP001589585">
    <property type="component" value="Unassembled WGS sequence"/>
</dbReference>
<evidence type="ECO:0008006" key="3">
    <source>
        <dbReference type="Google" id="ProtNLM"/>
    </source>
</evidence>